<reference evidence="2 3" key="1">
    <citation type="submission" date="2018-11" db="EMBL/GenBank/DDBJ databases">
        <title>Sequencing the genomes of 1000 actinobacteria strains.</title>
        <authorList>
            <person name="Klenk H.-P."/>
        </authorList>
    </citation>
    <scope>NUCLEOTIDE SEQUENCE [LARGE SCALE GENOMIC DNA]</scope>
    <source>
        <strain evidence="2 3">DSM 44781</strain>
    </source>
</reference>
<dbReference type="Proteomes" id="UP000266906">
    <property type="component" value="Unassembled WGS sequence"/>
</dbReference>
<keyword evidence="3" id="KW-1185">Reference proteome</keyword>
<proteinExistence type="predicted"/>
<evidence type="ECO:0008006" key="4">
    <source>
        <dbReference type="Google" id="ProtNLM"/>
    </source>
</evidence>
<feature type="region of interest" description="Disordered" evidence="1">
    <location>
        <begin position="348"/>
        <end position="370"/>
    </location>
</feature>
<name>A0A3N4RV17_9ACTN</name>
<protein>
    <recommendedName>
        <fullName evidence="4">PPE family protein</fullName>
    </recommendedName>
</protein>
<accession>A0A3N4RV17</accession>
<evidence type="ECO:0000256" key="1">
    <source>
        <dbReference type="SAM" id="MobiDB-lite"/>
    </source>
</evidence>
<gene>
    <name evidence="2" type="ORF">EDD38_5586</name>
</gene>
<organism evidence="2 3">
    <name type="scientific">Kitasatospora cineracea</name>
    <dbReference type="NCBI Taxonomy" id="88074"/>
    <lineage>
        <taxon>Bacteria</taxon>
        <taxon>Bacillati</taxon>
        <taxon>Actinomycetota</taxon>
        <taxon>Actinomycetes</taxon>
        <taxon>Kitasatosporales</taxon>
        <taxon>Streptomycetaceae</taxon>
        <taxon>Kitasatospora</taxon>
    </lineage>
</organism>
<evidence type="ECO:0000313" key="3">
    <source>
        <dbReference type="Proteomes" id="UP000266906"/>
    </source>
</evidence>
<dbReference type="EMBL" id="RKQG01000001">
    <property type="protein sequence ID" value="RPE37182.1"/>
    <property type="molecule type" value="Genomic_DNA"/>
</dbReference>
<comment type="caution">
    <text evidence="2">The sequence shown here is derived from an EMBL/GenBank/DDBJ whole genome shotgun (WGS) entry which is preliminary data.</text>
</comment>
<feature type="region of interest" description="Disordered" evidence="1">
    <location>
        <begin position="421"/>
        <end position="468"/>
    </location>
</feature>
<sequence length="468" mass="50222">MLTLDALDRARPELWQKACDDALTTAKHCEHIASVARDEVARTLGSAWASPAGDSARSRFAKHADSYEAAALSMRDLAKVYDRLATAMTNAQRALHSALDFAHSHRLQVEQDGSVSVLPGPVDPADTQALNEQIHQGQALITAALHDAAAADAAATDELRTLALLAETQTPGTVREALDQDGNSALAIAMRLQSAQNGPHPINVPPELIDAARRASAETGISTDLLLAIMWQEQQWYQNQEPGLDGPLTIGGRISNWTASETFKPDKSLGITHVKLATAREVIRGNGDAFPGLAGLSDSELAKYIEENPDEDVRLSAYYLKDLQKNPHGTATDKQLFLLYAADTPQVRDSNARYGDDGSQRGAAIKDRSDNWDGLQQSLRDADAWNSLPESERRKALDELAARTPNDTNVDLKPIYAAPGVSTFERGTAPLPPDQPRPLVPPAPGMPPVPSPRYPAPSPGPAPTPPAG</sequence>
<feature type="compositionally biased region" description="Pro residues" evidence="1">
    <location>
        <begin position="430"/>
        <end position="468"/>
    </location>
</feature>
<dbReference type="AlphaFoldDB" id="A0A3N4RV17"/>
<dbReference type="Gene3D" id="1.10.530.10">
    <property type="match status" value="1"/>
</dbReference>
<feature type="compositionally biased region" description="Basic and acidic residues" evidence="1">
    <location>
        <begin position="350"/>
        <end position="370"/>
    </location>
</feature>
<dbReference type="RefSeq" id="WP_162871666.1">
    <property type="nucleotide sequence ID" value="NZ_RKQG01000001.1"/>
</dbReference>
<evidence type="ECO:0000313" key="2">
    <source>
        <dbReference type="EMBL" id="RPE37182.1"/>
    </source>
</evidence>